<evidence type="ECO:0000256" key="2">
    <source>
        <dbReference type="ARBA" id="ARBA00022490"/>
    </source>
</evidence>
<dbReference type="InterPro" id="IPR000835">
    <property type="entry name" value="HTH_MarR-typ"/>
</dbReference>
<name>A0ABT9JS64_9PROT</name>
<dbReference type="SMART" id="SM00347">
    <property type="entry name" value="HTH_MARR"/>
    <property type="match status" value="1"/>
</dbReference>
<keyword evidence="2" id="KW-0963">Cytoplasm</keyword>
<dbReference type="Proteomes" id="UP001225906">
    <property type="component" value="Unassembled WGS sequence"/>
</dbReference>
<sequence>MPNLYLENQLCFSLYSATHALLRSYKPDLDKLNLTYPQYLVLVALWQYSQLSIKEIAEKLLLEPATITPVVKRLEVKKLTKRTRQKDDERVVIVSLTEEGQALRSKLSDIQKRVACDTGLDEGAFNTLNKTLSDLTKNVSAKIPS</sequence>
<dbReference type="Pfam" id="PF22381">
    <property type="entry name" value="Staph_reg_Sar_Rot"/>
    <property type="match status" value="1"/>
</dbReference>
<keyword evidence="4" id="KW-0238">DNA-binding</keyword>
<protein>
    <submittedName>
        <fullName evidence="7">MarR family transcriptional regulator</fullName>
    </submittedName>
</protein>
<dbReference type="RefSeq" id="WP_306389117.1">
    <property type="nucleotide sequence ID" value="NZ_JAVCAP010000012.1"/>
</dbReference>
<proteinExistence type="predicted"/>
<feature type="domain" description="HTH marR-type" evidence="6">
    <location>
        <begin position="7"/>
        <end position="137"/>
    </location>
</feature>
<keyword evidence="5" id="KW-0804">Transcription</keyword>
<dbReference type="SUPFAM" id="SSF46785">
    <property type="entry name" value="Winged helix' DNA-binding domain"/>
    <property type="match status" value="1"/>
</dbReference>
<dbReference type="PRINTS" id="PR00598">
    <property type="entry name" value="HTHMARR"/>
</dbReference>
<dbReference type="PANTHER" id="PTHR33164">
    <property type="entry name" value="TRANSCRIPTIONAL REGULATOR, MARR FAMILY"/>
    <property type="match status" value="1"/>
</dbReference>
<gene>
    <name evidence="7" type="ORF">Q9291_05995</name>
</gene>
<organism evidence="7 8">
    <name type="scientific">Methylophilus aquaticus</name>
    <dbReference type="NCBI Taxonomy" id="1971610"/>
    <lineage>
        <taxon>Bacteria</taxon>
        <taxon>Pseudomonadati</taxon>
        <taxon>Pseudomonadota</taxon>
        <taxon>Betaproteobacteria</taxon>
        <taxon>Nitrosomonadales</taxon>
        <taxon>Methylophilaceae</taxon>
        <taxon>Methylophilus</taxon>
    </lineage>
</organism>
<evidence type="ECO:0000313" key="7">
    <source>
        <dbReference type="EMBL" id="MDP8567394.1"/>
    </source>
</evidence>
<dbReference type="EMBL" id="JAVCAP010000012">
    <property type="protein sequence ID" value="MDP8567394.1"/>
    <property type="molecule type" value="Genomic_DNA"/>
</dbReference>
<evidence type="ECO:0000256" key="5">
    <source>
        <dbReference type="ARBA" id="ARBA00023163"/>
    </source>
</evidence>
<evidence type="ECO:0000313" key="8">
    <source>
        <dbReference type="Proteomes" id="UP001225906"/>
    </source>
</evidence>
<dbReference type="InterPro" id="IPR036390">
    <property type="entry name" value="WH_DNA-bd_sf"/>
</dbReference>
<reference evidence="8" key="1">
    <citation type="journal article" date="2019" name="Int. J. Syst. Evol. Microbiol.">
        <title>The Global Catalogue of Microorganisms (GCM) 10K type strain sequencing project: providing services to taxonomists for standard genome sequencing and annotation.</title>
        <authorList>
            <consortium name="The Broad Institute Genomics Platform"/>
            <consortium name="The Broad Institute Genome Sequencing Center for Infectious Disease"/>
            <person name="Wu L."/>
            <person name="Ma J."/>
        </authorList>
    </citation>
    <scope>NUCLEOTIDE SEQUENCE [LARGE SCALE GENOMIC DNA]</scope>
    <source>
        <strain evidence="8">VKM B-3159</strain>
    </source>
</reference>
<dbReference type="InterPro" id="IPR036388">
    <property type="entry name" value="WH-like_DNA-bd_sf"/>
</dbReference>
<dbReference type="InterPro" id="IPR039422">
    <property type="entry name" value="MarR/SlyA-like"/>
</dbReference>
<keyword evidence="3" id="KW-0805">Transcription regulation</keyword>
<comment type="subcellular location">
    <subcellularLocation>
        <location evidence="1">Cytoplasm</location>
    </subcellularLocation>
</comment>
<dbReference type="PANTHER" id="PTHR33164:SF5">
    <property type="entry name" value="ORGANIC HYDROPEROXIDE RESISTANCE TRANSCRIPTIONAL REGULATOR"/>
    <property type="match status" value="1"/>
</dbReference>
<accession>A0ABT9JS64</accession>
<dbReference type="Gene3D" id="1.10.10.10">
    <property type="entry name" value="Winged helix-like DNA-binding domain superfamily/Winged helix DNA-binding domain"/>
    <property type="match status" value="1"/>
</dbReference>
<dbReference type="PROSITE" id="PS50995">
    <property type="entry name" value="HTH_MARR_2"/>
    <property type="match status" value="1"/>
</dbReference>
<evidence type="ECO:0000256" key="1">
    <source>
        <dbReference type="ARBA" id="ARBA00004496"/>
    </source>
</evidence>
<evidence type="ECO:0000256" key="3">
    <source>
        <dbReference type="ARBA" id="ARBA00023015"/>
    </source>
</evidence>
<evidence type="ECO:0000259" key="6">
    <source>
        <dbReference type="PROSITE" id="PS50995"/>
    </source>
</evidence>
<dbReference type="InterPro" id="IPR055166">
    <property type="entry name" value="Transc_reg_Sar_Rot_HTH"/>
</dbReference>
<evidence type="ECO:0000256" key="4">
    <source>
        <dbReference type="ARBA" id="ARBA00023125"/>
    </source>
</evidence>
<comment type="caution">
    <text evidence="7">The sequence shown here is derived from an EMBL/GenBank/DDBJ whole genome shotgun (WGS) entry which is preliminary data.</text>
</comment>
<keyword evidence="8" id="KW-1185">Reference proteome</keyword>